<gene>
    <name evidence="1" type="ORF">CROQUDRAFT_658730</name>
</gene>
<evidence type="ECO:0000313" key="1">
    <source>
        <dbReference type="EMBL" id="KAG0145419.1"/>
    </source>
</evidence>
<dbReference type="EMBL" id="MU167277">
    <property type="protein sequence ID" value="KAG0145419.1"/>
    <property type="molecule type" value="Genomic_DNA"/>
</dbReference>
<evidence type="ECO:0000313" key="2">
    <source>
        <dbReference type="Proteomes" id="UP000886653"/>
    </source>
</evidence>
<sequence>IPTMPSELMPASIAALITNSLQQQADKFSAIIGDLQTQLNEFKDLSSHKKKPDSNNTDLLRWVGKPYW</sequence>
<organism evidence="1 2">
    <name type="scientific">Cronartium quercuum f. sp. fusiforme G11</name>
    <dbReference type="NCBI Taxonomy" id="708437"/>
    <lineage>
        <taxon>Eukaryota</taxon>
        <taxon>Fungi</taxon>
        <taxon>Dikarya</taxon>
        <taxon>Basidiomycota</taxon>
        <taxon>Pucciniomycotina</taxon>
        <taxon>Pucciniomycetes</taxon>
        <taxon>Pucciniales</taxon>
        <taxon>Coleosporiaceae</taxon>
        <taxon>Cronartium</taxon>
    </lineage>
</organism>
<reference evidence="1" key="1">
    <citation type="submission" date="2013-11" db="EMBL/GenBank/DDBJ databases">
        <title>Genome sequence of the fusiform rust pathogen reveals effectors for host alternation and coevolution with pine.</title>
        <authorList>
            <consortium name="DOE Joint Genome Institute"/>
            <person name="Smith K."/>
            <person name="Pendleton A."/>
            <person name="Kubisiak T."/>
            <person name="Anderson C."/>
            <person name="Salamov A."/>
            <person name="Aerts A."/>
            <person name="Riley R."/>
            <person name="Clum A."/>
            <person name="Lindquist E."/>
            <person name="Ence D."/>
            <person name="Campbell M."/>
            <person name="Kronenberg Z."/>
            <person name="Feau N."/>
            <person name="Dhillon B."/>
            <person name="Hamelin R."/>
            <person name="Burleigh J."/>
            <person name="Smith J."/>
            <person name="Yandell M."/>
            <person name="Nelson C."/>
            <person name="Grigoriev I."/>
            <person name="Davis J."/>
        </authorList>
    </citation>
    <scope>NUCLEOTIDE SEQUENCE</scope>
    <source>
        <strain evidence="1">G11</strain>
    </source>
</reference>
<dbReference type="AlphaFoldDB" id="A0A9P6TB84"/>
<proteinExistence type="predicted"/>
<feature type="non-terminal residue" evidence="1">
    <location>
        <position position="1"/>
    </location>
</feature>
<keyword evidence="2" id="KW-1185">Reference proteome</keyword>
<protein>
    <submittedName>
        <fullName evidence="1">Uncharacterized protein</fullName>
    </submittedName>
</protein>
<comment type="caution">
    <text evidence="1">The sequence shown here is derived from an EMBL/GenBank/DDBJ whole genome shotgun (WGS) entry which is preliminary data.</text>
</comment>
<name>A0A9P6TB84_9BASI</name>
<accession>A0A9P6TB84</accession>
<dbReference type="Proteomes" id="UP000886653">
    <property type="component" value="Unassembled WGS sequence"/>
</dbReference>